<proteinExistence type="predicted"/>
<reference evidence="2" key="1">
    <citation type="submission" date="2014-05" db="EMBL/GenBank/DDBJ databases">
        <title>Genome sequence of Mycobacterium aromaticivorans strain JS19b1T (= DSM 45407T).</title>
        <authorList>
            <person name="Kwak Y."/>
            <person name="Park G.-S."/>
            <person name="Li Q.X."/>
            <person name="Lee S.-E."/>
            <person name="Shin J.-H."/>
        </authorList>
    </citation>
    <scope>NUCLEOTIDE SEQUENCE [LARGE SCALE GENOMIC DNA]</scope>
    <source>
        <strain evidence="2">JS19b1</strain>
    </source>
</reference>
<dbReference type="SUPFAM" id="SSF52540">
    <property type="entry name" value="P-loop containing nucleoside triphosphate hydrolases"/>
    <property type="match status" value="1"/>
</dbReference>
<evidence type="ECO:0000313" key="3">
    <source>
        <dbReference type="Proteomes" id="UP000022835"/>
    </source>
</evidence>
<accession>A0A064CA84</accession>
<comment type="caution">
    <text evidence="2">The sequence shown here is derived from an EMBL/GenBank/DDBJ whole genome shotgun (WGS) entry which is preliminary data.</text>
</comment>
<evidence type="ECO:0000313" key="2">
    <source>
        <dbReference type="EMBL" id="KDE97225.1"/>
    </source>
</evidence>
<name>A0A064CA84_9MYCO</name>
<sequence>MEEFQQWRRLHADNATTNAGVLTALSLLDIAALASIFTELSHRGKDSEATYWHAFAATQWIARQVNNPEFELALCVAGLFGSGKSRLLTEIANYETGKGHLVIWVRPQTPTDTIVTAVERYLAEATGHRGIGLGDLDKLRRTDSGDAAPVTFLVDDLDSWARVTPTVLDELHRLVDHLSRYDEVRWVFAAEMNWLDVVTPATSTWRTISFRRNAGVPGGEVSALERASGWMDLDAANRAQGLGLKILQKTGLSLPELEAADRDRTAFSFEFTHLYTPLNAVMRLAAFDSQVEAAGSLTDVNSVHYVESYWKFIKDAVARTFNTPPVALEASVRGIAQHYCEQPAHDLQLPAAEGADHAIVKQLATTGLIRILTHGDELIEELHYTLTTDFPSLWGYRVSRFLSSAEDLDVSPWWTLTTDGSWIAESTCQFVLSHAAAIDDRNTRLWRDWAADKNAPKAPMFLAAVALPESDEVRIATACIKRRGFSVGSKRELFALLRFLTTAKDPQWTGPGRLRVMVDLLAVAAEYQLDPYLEWALVDVLGNNDLINSANYRETLIVLDRVPDGHWAYTAAAALARRGSLFETDKEWAAAILDYCIQRSNPHARSSKLRASNARRVQQPRNGAKNRRKRTPVRSAPAKVPLELTENKPDFTQSFPGYLTSMVASMLVEGNGHVALRMLAQIGWWTAEEHHVDLKLAQYMRRTLTTAYGSTIHYTNREDLIDEYVAVVRDLLAGRLLTGRPMAANNAYYLIKHSEPTRGKHDVRVRPVFHSLLDRIGDDPELMHRLGPGAVTLIRANLGRAPGTRTR</sequence>
<dbReference type="EMBL" id="JALN02000002">
    <property type="protein sequence ID" value="KDE97225.1"/>
    <property type="molecule type" value="Genomic_DNA"/>
</dbReference>
<dbReference type="InterPro" id="IPR027417">
    <property type="entry name" value="P-loop_NTPase"/>
</dbReference>
<feature type="region of interest" description="Disordered" evidence="1">
    <location>
        <begin position="606"/>
        <end position="637"/>
    </location>
</feature>
<dbReference type="Proteomes" id="UP000022835">
    <property type="component" value="Unassembled WGS sequence"/>
</dbReference>
<organism evidence="2 3">
    <name type="scientific">Mycolicibacterium aromaticivorans JS19b1 = JCM 16368</name>
    <dbReference type="NCBI Taxonomy" id="1440774"/>
    <lineage>
        <taxon>Bacteria</taxon>
        <taxon>Bacillati</taxon>
        <taxon>Actinomycetota</taxon>
        <taxon>Actinomycetes</taxon>
        <taxon>Mycobacteriales</taxon>
        <taxon>Mycobacteriaceae</taxon>
        <taxon>Mycolicibacterium</taxon>
    </lineage>
</organism>
<evidence type="ECO:0000256" key="1">
    <source>
        <dbReference type="SAM" id="MobiDB-lite"/>
    </source>
</evidence>
<keyword evidence="3" id="KW-1185">Reference proteome</keyword>
<dbReference type="eggNOG" id="ENOG5032024">
    <property type="taxonomic scope" value="Bacteria"/>
</dbReference>
<dbReference type="AlphaFoldDB" id="A0A064CA84"/>
<protein>
    <submittedName>
        <fullName evidence="2">Uncharacterized protein</fullName>
    </submittedName>
</protein>
<gene>
    <name evidence="2" type="ORF">Y900_028595</name>
</gene>